<name>X1AD58_9ZZZZ</name>
<feature type="non-terminal residue" evidence="1">
    <location>
        <position position="216"/>
    </location>
</feature>
<protein>
    <submittedName>
        <fullName evidence="1">Uncharacterized protein</fullName>
    </submittedName>
</protein>
<sequence length="216" mass="24485">MLADSDAFYISHIADVEYFPPPWFIYTGSRQKITGFMEQKEWLPVFTEDTVERLTGQDEGNFEFKNCYSVEGNIALRSLVSCNNLLVYLGCDGIYYFDGNTSKILNIPLSEYIRTNINSDYAYLSAGAFFDNKYLLSYPKGDSEVPNETIYIDFRNGNIGIYNFGFGSYCRWDKGTDGLQLYSGSTTEGRVYSVLTGTSDYNESTEADDAITCYDL</sequence>
<dbReference type="EMBL" id="BART01001536">
    <property type="protein sequence ID" value="GAG70588.1"/>
    <property type="molecule type" value="Genomic_DNA"/>
</dbReference>
<evidence type="ECO:0000313" key="1">
    <source>
        <dbReference type="EMBL" id="GAG70588.1"/>
    </source>
</evidence>
<proteinExistence type="predicted"/>
<comment type="caution">
    <text evidence="1">The sequence shown here is derived from an EMBL/GenBank/DDBJ whole genome shotgun (WGS) entry which is preliminary data.</text>
</comment>
<gene>
    <name evidence="1" type="ORF">S01H4_05339</name>
</gene>
<reference evidence="1" key="1">
    <citation type="journal article" date="2014" name="Front. Microbiol.">
        <title>High frequency of phylogenetically diverse reductive dehalogenase-homologous genes in deep subseafloor sedimentary metagenomes.</title>
        <authorList>
            <person name="Kawai M."/>
            <person name="Futagami T."/>
            <person name="Toyoda A."/>
            <person name="Takaki Y."/>
            <person name="Nishi S."/>
            <person name="Hori S."/>
            <person name="Arai W."/>
            <person name="Tsubouchi T."/>
            <person name="Morono Y."/>
            <person name="Uchiyama I."/>
            <person name="Ito T."/>
            <person name="Fujiyama A."/>
            <person name="Inagaki F."/>
            <person name="Takami H."/>
        </authorList>
    </citation>
    <scope>NUCLEOTIDE SEQUENCE</scope>
    <source>
        <strain evidence="1">Expedition CK06-06</strain>
    </source>
</reference>
<dbReference type="AlphaFoldDB" id="X1AD58"/>
<accession>X1AD58</accession>
<organism evidence="1">
    <name type="scientific">marine sediment metagenome</name>
    <dbReference type="NCBI Taxonomy" id="412755"/>
    <lineage>
        <taxon>unclassified sequences</taxon>
        <taxon>metagenomes</taxon>
        <taxon>ecological metagenomes</taxon>
    </lineage>
</organism>